<comment type="caution">
    <text evidence="2">The sequence shown here is derived from an EMBL/GenBank/DDBJ whole genome shotgun (WGS) entry which is preliminary data.</text>
</comment>
<dbReference type="InterPro" id="IPR026444">
    <property type="entry name" value="Secre_tail"/>
</dbReference>
<name>A0A3M9NAL7_9BACT</name>
<proteinExistence type="predicted"/>
<dbReference type="InterPro" id="IPR013783">
    <property type="entry name" value="Ig-like_fold"/>
</dbReference>
<dbReference type="Pfam" id="PF18962">
    <property type="entry name" value="Por_Secre_tail"/>
    <property type="match status" value="1"/>
</dbReference>
<dbReference type="Gene3D" id="2.60.120.260">
    <property type="entry name" value="Galactose-binding domain-like"/>
    <property type="match status" value="1"/>
</dbReference>
<dbReference type="Proteomes" id="UP000267223">
    <property type="component" value="Unassembled WGS sequence"/>
</dbReference>
<protein>
    <submittedName>
        <fullName evidence="2">T9SS C-terminal target domain-containing protein</fullName>
    </submittedName>
</protein>
<evidence type="ECO:0000313" key="2">
    <source>
        <dbReference type="EMBL" id="RNI34008.1"/>
    </source>
</evidence>
<organism evidence="2 3">
    <name type="scientific">Hanamia caeni</name>
    <dbReference type="NCBI Taxonomy" id="2294116"/>
    <lineage>
        <taxon>Bacteria</taxon>
        <taxon>Pseudomonadati</taxon>
        <taxon>Bacteroidota</taxon>
        <taxon>Chitinophagia</taxon>
        <taxon>Chitinophagales</taxon>
        <taxon>Chitinophagaceae</taxon>
        <taxon>Hanamia</taxon>
    </lineage>
</organism>
<dbReference type="CDD" id="cd11576">
    <property type="entry name" value="GH99_GH71_like_2"/>
    <property type="match status" value="1"/>
</dbReference>
<evidence type="ECO:0000259" key="1">
    <source>
        <dbReference type="Pfam" id="PF18962"/>
    </source>
</evidence>
<feature type="domain" description="Secretion system C-terminal sorting" evidence="1">
    <location>
        <begin position="712"/>
        <end position="782"/>
    </location>
</feature>
<dbReference type="NCBIfam" id="TIGR04183">
    <property type="entry name" value="Por_Secre_tail"/>
    <property type="match status" value="1"/>
</dbReference>
<gene>
    <name evidence="2" type="ORF">EFY79_17000</name>
</gene>
<dbReference type="Gene3D" id="2.60.40.10">
    <property type="entry name" value="Immunoglobulins"/>
    <property type="match status" value="1"/>
</dbReference>
<sequence>MSLFTNGAKAQAPADPSSIIGKVVCGYQGWFTAEGDGSPINTWSHWSIGTAPKAGVLPNPNPNLDFDVYPDVEYYDSSSLFQTNFANLGNGTSSKLYASIKQDVTDKQFGLMQKNGIDGVAFQRFIWEVLVDPRYKANRDSMAVHVRKSAEKYNRMFYLVYDLSGLGNVPAANDQARFDAIKNDWSANMVGNLQFTSSPMYAKQGGKPVVQLWGIGYNHIIGTAAIQLDLINWFKAQGCYVIIGVPTGWRTGTGASLPGWINTYNAGDMISPWAVGAYSDQASADNFKTNFLTPDLTYCNSHGIAYQPVIFPGFSWSNWNGGTQNQIPRNKGEFLWRQVTNLRLLGIKSAEIAMFDEYDEGTAIMSMADGYDMIPTDQYFVTSSADGTYLSSDFYLRLAGKSSRVIKQTDASTSTVPIPYSVGPIFFRTSNEKKYDAIASGTVYLKKNMYGTPTCTTVSGNTHRGTYALKVTGTDNSTSSSYVYFNAFSVNIPVSDTTELTFWTNPSNALGRYISVDLLFTDGTALRDAGAYDDNGMSMHPSAGRGTVGTWTKTSCKIGSFVNGKTIKTILVGYDHAAQSGTFTGYVDDISINERGYGSYSVLPLRIFSFGAKQENNDVLLQWKSSQESGLQQYKIQKSFDGSNFTDIQSQLPGKSENIQTYFITDFSALNSVPASGKLYYRLKSIANDNQVSYSKVQVINLNSEMSTYAKVFPNPFTDKIEISLKEEQDGILNISISDINGKIILNKKVNVTKGQAVAAINNLANLPKGIYFIKTSLAGRTATFKIEK</sequence>
<dbReference type="EMBL" id="RJJR01000015">
    <property type="protein sequence ID" value="RNI34008.1"/>
    <property type="molecule type" value="Genomic_DNA"/>
</dbReference>
<reference evidence="2 3" key="1">
    <citation type="submission" date="2018-11" db="EMBL/GenBank/DDBJ databases">
        <title>Draft genome sequence of Ferruginibacter sp. BO-59.</title>
        <authorList>
            <person name="Im W.T."/>
        </authorList>
    </citation>
    <scope>NUCLEOTIDE SEQUENCE [LARGE SCALE GENOMIC DNA]</scope>
    <source>
        <strain evidence="2 3">BO-59</strain>
    </source>
</reference>
<accession>A0A3M9NAL7</accession>
<dbReference type="Gene3D" id="3.20.20.80">
    <property type="entry name" value="Glycosidases"/>
    <property type="match status" value="1"/>
</dbReference>
<keyword evidence="3" id="KW-1185">Reference proteome</keyword>
<dbReference type="AlphaFoldDB" id="A0A3M9NAL7"/>
<evidence type="ECO:0000313" key="3">
    <source>
        <dbReference type="Proteomes" id="UP000267223"/>
    </source>
</evidence>